<evidence type="ECO:0000313" key="2">
    <source>
        <dbReference type="Proteomes" id="UP000325811"/>
    </source>
</evidence>
<dbReference type="EMBL" id="LR699553">
    <property type="protein sequence ID" value="VVD26717.1"/>
    <property type="molecule type" value="Genomic_DNA"/>
</dbReference>
<reference evidence="1 2" key="1">
    <citation type="submission" date="2019-08" db="EMBL/GenBank/DDBJ databases">
        <authorList>
            <person name="Herpell B J."/>
        </authorList>
    </citation>
    <scope>NUCLEOTIDE SEQUENCE [LARGE SCALE GENOMIC DNA]</scope>
    <source>
        <strain evidence="2">Msb3</strain>
    </source>
</reference>
<organism evidence="1 2">
    <name type="scientific">Paraburkholderia dioscoreae</name>
    <dbReference type="NCBI Taxonomy" id="2604047"/>
    <lineage>
        <taxon>Bacteria</taxon>
        <taxon>Pseudomonadati</taxon>
        <taxon>Pseudomonadota</taxon>
        <taxon>Betaproteobacteria</taxon>
        <taxon>Burkholderiales</taxon>
        <taxon>Burkholderiaceae</taxon>
        <taxon>Paraburkholderia</taxon>
    </lineage>
</organism>
<dbReference type="Proteomes" id="UP000325811">
    <property type="component" value="Chromosome I"/>
</dbReference>
<protein>
    <submittedName>
        <fullName evidence="1">Uncharacterized protein</fullName>
    </submittedName>
</protein>
<dbReference type="AlphaFoldDB" id="A0A5Q4Z8Q4"/>
<name>A0A5Q4Z8Q4_9BURK</name>
<dbReference type="KEGG" id="pdio:PDMSB3_0255"/>
<evidence type="ECO:0000313" key="1">
    <source>
        <dbReference type="EMBL" id="VVD26717.1"/>
    </source>
</evidence>
<proteinExistence type="predicted"/>
<accession>A0A5Q4Z8Q4</accession>
<keyword evidence="2" id="KW-1185">Reference proteome</keyword>
<gene>
    <name evidence="1" type="ORF">PDMSB3_0255</name>
</gene>
<sequence length="99" mass="11285">MSSQKVLGLARGCNTLLLRRFSATEDLRERPENACFQDLSEITDEALRMTNHRPVFTWIVKSAWTKQMTSPILKTAGNAVQVFRKVSLQCTILINRFGK</sequence>